<dbReference type="RefSeq" id="XP_026492265.1">
    <property type="nucleotide sequence ID" value="XM_026636480.2"/>
</dbReference>
<keyword evidence="6" id="KW-0325">Glycoprotein</keyword>
<evidence type="ECO:0000256" key="3">
    <source>
        <dbReference type="ARBA" id="ARBA00022989"/>
    </source>
</evidence>
<evidence type="ECO:0000256" key="4">
    <source>
        <dbReference type="ARBA" id="ARBA00023034"/>
    </source>
</evidence>
<sequence>MLICIPSFCFCFIEIKGKSLLHLKMWYAALLRFIRRRLVLGIIFASSLTYCIVSFLKEGHGRNMVYQDISLEKKPFVWRTLQEHNETNEIACRNSLQGKSVLVDDRGYICQREDLAKNGCCNIESENTKRYSCKSCNESSCCIMFEYCVSCCIDPTKRSMLQIVLSKLSTDENVLFHSITDDYELCMTKCRTSSHSVLHENSYKNPAHKYCFGNGVLETKPPD</sequence>
<gene>
    <name evidence="11" type="primary">LOC113397949</name>
</gene>
<organism evidence="10 11">
    <name type="scientific">Vanessa tameamea</name>
    <name type="common">Kamehameha butterfly</name>
    <dbReference type="NCBI Taxonomy" id="334116"/>
    <lineage>
        <taxon>Eukaryota</taxon>
        <taxon>Metazoa</taxon>
        <taxon>Ecdysozoa</taxon>
        <taxon>Arthropoda</taxon>
        <taxon>Hexapoda</taxon>
        <taxon>Insecta</taxon>
        <taxon>Pterygota</taxon>
        <taxon>Neoptera</taxon>
        <taxon>Endopterygota</taxon>
        <taxon>Lepidoptera</taxon>
        <taxon>Glossata</taxon>
        <taxon>Ditrysia</taxon>
        <taxon>Papilionoidea</taxon>
        <taxon>Nymphalidae</taxon>
        <taxon>Nymphalinae</taxon>
        <taxon>Vanessa</taxon>
    </lineage>
</organism>
<dbReference type="InterPro" id="IPR019352">
    <property type="entry name" value="SPRING1"/>
</dbReference>
<evidence type="ECO:0000313" key="10">
    <source>
        <dbReference type="Proteomes" id="UP001652626"/>
    </source>
</evidence>
<evidence type="ECO:0000256" key="7">
    <source>
        <dbReference type="ARBA" id="ARBA00023461"/>
    </source>
</evidence>
<evidence type="ECO:0000256" key="9">
    <source>
        <dbReference type="SAM" id="Phobius"/>
    </source>
</evidence>
<name>A0A8B8I5K2_VANTA</name>
<dbReference type="Proteomes" id="UP001652626">
    <property type="component" value="Chromosome 13"/>
</dbReference>
<dbReference type="GO" id="GO:0000139">
    <property type="term" value="C:Golgi membrane"/>
    <property type="evidence" value="ECO:0007669"/>
    <property type="project" value="UniProtKB-SubCell"/>
</dbReference>
<dbReference type="GeneID" id="113397949"/>
<comment type="similarity">
    <text evidence="7">Belongs to the SPRING family.</text>
</comment>
<evidence type="ECO:0000256" key="2">
    <source>
        <dbReference type="ARBA" id="ARBA00022692"/>
    </source>
</evidence>
<keyword evidence="2 9" id="KW-0812">Transmembrane</keyword>
<keyword evidence="10" id="KW-1185">Reference proteome</keyword>
<dbReference type="PANTHER" id="PTHR13481">
    <property type="entry name" value="SREBP REGULATING GENE PROTEIN"/>
    <property type="match status" value="1"/>
</dbReference>
<comment type="subcellular location">
    <subcellularLocation>
        <location evidence="1">Golgi apparatus membrane</location>
        <topology evidence="1">Single-pass membrane protein</topology>
    </subcellularLocation>
</comment>
<evidence type="ECO:0000256" key="6">
    <source>
        <dbReference type="ARBA" id="ARBA00023180"/>
    </source>
</evidence>
<evidence type="ECO:0000256" key="1">
    <source>
        <dbReference type="ARBA" id="ARBA00004194"/>
    </source>
</evidence>
<evidence type="ECO:0000256" key="5">
    <source>
        <dbReference type="ARBA" id="ARBA00023136"/>
    </source>
</evidence>
<dbReference type="PANTHER" id="PTHR13481:SF0">
    <property type="entry name" value="SREBP REGULATING GENE PROTEIN"/>
    <property type="match status" value="1"/>
</dbReference>
<keyword evidence="3 9" id="KW-1133">Transmembrane helix</keyword>
<dbReference type="GO" id="GO:2000640">
    <property type="term" value="P:positive regulation of SREBP signaling pathway"/>
    <property type="evidence" value="ECO:0007669"/>
    <property type="project" value="InterPro"/>
</dbReference>
<dbReference type="OMA" id="QHICKSC"/>
<reference evidence="11" key="1">
    <citation type="submission" date="2025-08" db="UniProtKB">
        <authorList>
            <consortium name="RefSeq"/>
        </authorList>
    </citation>
    <scope>IDENTIFICATION</scope>
    <source>
        <tissue evidence="11">Whole body</tissue>
    </source>
</reference>
<protein>
    <recommendedName>
        <fullName evidence="8">SREBP regulating gene protein</fullName>
    </recommendedName>
</protein>
<accession>A0A8B8I5K2</accession>
<keyword evidence="5 9" id="KW-0472">Membrane</keyword>
<proteinExistence type="inferred from homology"/>
<keyword evidence="4" id="KW-0333">Golgi apparatus</keyword>
<feature type="transmembrane region" description="Helical" evidence="9">
    <location>
        <begin position="33"/>
        <end position="56"/>
    </location>
</feature>
<dbReference type="Pfam" id="PF10218">
    <property type="entry name" value="SPRING1"/>
    <property type="match status" value="1"/>
</dbReference>
<evidence type="ECO:0000256" key="8">
    <source>
        <dbReference type="ARBA" id="ARBA00023485"/>
    </source>
</evidence>
<dbReference type="OrthoDB" id="70142at2759"/>
<dbReference type="AlphaFoldDB" id="A0A8B8I5K2"/>
<evidence type="ECO:0000313" key="11">
    <source>
        <dbReference type="RefSeq" id="XP_026492265.1"/>
    </source>
</evidence>